<evidence type="ECO:0000313" key="9">
    <source>
        <dbReference type="EMBL" id="EDO37301.1"/>
    </source>
</evidence>
<evidence type="ECO:0000313" key="10">
    <source>
        <dbReference type="Proteomes" id="UP000001593"/>
    </source>
</evidence>
<gene>
    <name evidence="9" type="ORF">NEMVEDRAFT_v1g117138</name>
</gene>
<feature type="binding site" evidence="7">
    <location>
        <position position="144"/>
    </location>
    <ligand>
        <name>Zn(2+)</name>
        <dbReference type="ChEBI" id="CHEBI:29105"/>
        <label>1</label>
    </ligand>
</feature>
<organism evidence="9 10">
    <name type="scientific">Nematostella vectensis</name>
    <name type="common">Starlet sea anemone</name>
    <dbReference type="NCBI Taxonomy" id="45351"/>
    <lineage>
        <taxon>Eukaryota</taxon>
        <taxon>Metazoa</taxon>
        <taxon>Cnidaria</taxon>
        <taxon>Anthozoa</taxon>
        <taxon>Hexacorallia</taxon>
        <taxon>Actiniaria</taxon>
        <taxon>Edwardsiidae</taxon>
        <taxon>Nematostella</taxon>
    </lineage>
</organism>
<dbReference type="InterPro" id="IPR013706">
    <property type="entry name" value="PDE1_N"/>
</dbReference>
<dbReference type="EMBL" id="DS469650">
    <property type="protein sequence ID" value="EDO37301.1"/>
    <property type="molecule type" value="Genomic_DNA"/>
</dbReference>
<dbReference type="InterPro" id="IPR023088">
    <property type="entry name" value="PDEase"/>
</dbReference>
<dbReference type="PRINTS" id="PR00387">
    <property type="entry name" value="PDIESTERASE1"/>
</dbReference>
<feature type="binding site" evidence="6">
    <location>
        <begin position="140"/>
        <end position="144"/>
    </location>
    <ligand>
        <name>AMP</name>
        <dbReference type="ChEBI" id="CHEBI:456215"/>
    </ligand>
</feature>
<dbReference type="eggNOG" id="KOG3688">
    <property type="taxonomic scope" value="Eukaryota"/>
</dbReference>
<feature type="binding site" evidence="7">
    <location>
        <position position="181"/>
    </location>
    <ligand>
        <name>Zn(2+)</name>
        <dbReference type="ChEBI" id="CHEBI:29105"/>
        <label>2</label>
    </ligand>
</feature>
<feature type="binding site" evidence="7">
    <location>
        <position position="181"/>
    </location>
    <ligand>
        <name>Zn(2+)</name>
        <dbReference type="ChEBI" id="CHEBI:29105"/>
        <label>1</label>
    </ligand>
</feature>
<feature type="active site" description="Proton donor" evidence="5">
    <location>
        <position position="140"/>
    </location>
</feature>
<dbReference type="PROSITE" id="PS51845">
    <property type="entry name" value="PDEASE_I_2"/>
    <property type="match status" value="1"/>
</dbReference>
<dbReference type="STRING" id="45351.A7SGA1"/>
<keyword evidence="10" id="KW-1185">Reference proteome</keyword>
<dbReference type="PANTHER" id="PTHR11347">
    <property type="entry name" value="CYCLIC NUCLEOTIDE PHOSPHODIESTERASE"/>
    <property type="match status" value="1"/>
</dbReference>
<dbReference type="EC" id="3.1.4.17" evidence="1"/>
<evidence type="ECO:0000256" key="6">
    <source>
        <dbReference type="PIRSR" id="PIRSR623088-2"/>
    </source>
</evidence>
<dbReference type="SUPFAM" id="SSF109604">
    <property type="entry name" value="HD-domain/PDEase-like"/>
    <property type="match status" value="1"/>
</dbReference>
<dbReference type="Pfam" id="PF08499">
    <property type="entry name" value="PDEase_I_N"/>
    <property type="match status" value="1"/>
</dbReference>
<dbReference type="GO" id="GO:0007165">
    <property type="term" value="P:signal transduction"/>
    <property type="evidence" value="ECO:0007669"/>
    <property type="project" value="InterPro"/>
</dbReference>
<dbReference type="PROSITE" id="PS00126">
    <property type="entry name" value="PDEASE_I_1"/>
    <property type="match status" value="1"/>
</dbReference>
<dbReference type="InterPro" id="IPR002073">
    <property type="entry name" value="PDEase_catalytic_dom"/>
</dbReference>
<feature type="binding site" evidence="6">
    <location>
        <position position="287"/>
    </location>
    <ligand>
        <name>AMP</name>
        <dbReference type="ChEBI" id="CHEBI:456215"/>
    </ligand>
</feature>
<protein>
    <recommendedName>
        <fullName evidence="1">3',5'-cyclic-nucleotide phosphodiesterase</fullName>
        <ecNumber evidence="1">3.1.4.17</ecNumber>
    </recommendedName>
</protein>
<evidence type="ECO:0000259" key="8">
    <source>
        <dbReference type="PROSITE" id="PS51845"/>
    </source>
</evidence>
<dbReference type="GO" id="GO:0048101">
    <property type="term" value="F:calmodulin-activated 3',5'-cyclic-GMP phosphodiesterase activity"/>
    <property type="evidence" value="ECO:0000318"/>
    <property type="project" value="GO_Central"/>
</dbReference>
<proteinExistence type="predicted"/>
<keyword evidence="2" id="KW-0140">cGMP</keyword>
<dbReference type="Gene3D" id="1.10.1300.10">
    <property type="entry name" value="3'5'-cyclic nucleotide phosphodiesterase, catalytic domain"/>
    <property type="match status" value="1"/>
</dbReference>
<evidence type="ECO:0000256" key="7">
    <source>
        <dbReference type="PIRSR" id="PIRSR623088-3"/>
    </source>
</evidence>
<keyword evidence="4" id="KW-0378">Hydrolase</keyword>
<dbReference type="SMART" id="SM00471">
    <property type="entry name" value="HDc"/>
    <property type="match status" value="1"/>
</dbReference>
<feature type="non-terminal residue" evidence="9">
    <location>
        <position position="1"/>
    </location>
</feature>
<evidence type="ECO:0000256" key="1">
    <source>
        <dbReference type="ARBA" id="ARBA00012361"/>
    </source>
</evidence>
<dbReference type="InParanoid" id="A7SGA1"/>
<evidence type="ECO:0000256" key="2">
    <source>
        <dbReference type="ARBA" id="ARBA00022535"/>
    </source>
</evidence>
<keyword evidence="3 7" id="KW-0479">Metal-binding</keyword>
<evidence type="ECO:0000256" key="5">
    <source>
        <dbReference type="PIRSR" id="PIRSR623088-1"/>
    </source>
</evidence>
<dbReference type="GO" id="GO:0046872">
    <property type="term" value="F:metal ion binding"/>
    <property type="evidence" value="ECO:0007669"/>
    <property type="project" value="UniProtKB-KW"/>
</dbReference>
<feature type="binding site" evidence="6">
    <location>
        <position position="181"/>
    </location>
    <ligand>
        <name>AMP</name>
        <dbReference type="ChEBI" id="CHEBI:456215"/>
    </ligand>
</feature>
<accession>A7SGA1</accession>
<dbReference type="InterPro" id="IPR003607">
    <property type="entry name" value="HD/PDEase_dom"/>
</dbReference>
<dbReference type="InterPro" id="IPR023174">
    <property type="entry name" value="PDEase_CS"/>
</dbReference>
<dbReference type="GO" id="GO:0004117">
    <property type="term" value="F:calmodulin-activated dual specificity 3',5'-cyclic-GMP, 3',5'-cyclic-AMP phosphodiesterase activity"/>
    <property type="evidence" value="ECO:0000318"/>
    <property type="project" value="GO_Central"/>
</dbReference>
<dbReference type="HOGENOM" id="CLU_005940_1_4_1"/>
<dbReference type="Proteomes" id="UP000001593">
    <property type="component" value="Unassembled WGS sequence"/>
</dbReference>
<name>A7SGA1_NEMVE</name>
<dbReference type="InterPro" id="IPR036971">
    <property type="entry name" value="PDEase_catalytic_dom_sf"/>
</dbReference>
<feature type="binding site" evidence="7">
    <location>
        <position position="287"/>
    </location>
    <ligand>
        <name>Zn(2+)</name>
        <dbReference type="ChEBI" id="CHEBI:29105"/>
        <label>1</label>
    </ligand>
</feature>
<reference evidence="9 10" key="1">
    <citation type="journal article" date="2007" name="Science">
        <title>Sea anemone genome reveals ancestral eumetazoan gene repertoire and genomic organization.</title>
        <authorList>
            <person name="Putnam N.H."/>
            <person name="Srivastava M."/>
            <person name="Hellsten U."/>
            <person name="Dirks B."/>
            <person name="Chapman J."/>
            <person name="Salamov A."/>
            <person name="Terry A."/>
            <person name="Shapiro H."/>
            <person name="Lindquist E."/>
            <person name="Kapitonov V.V."/>
            <person name="Jurka J."/>
            <person name="Genikhovich G."/>
            <person name="Grigoriev I.V."/>
            <person name="Lucas S.M."/>
            <person name="Steele R.E."/>
            <person name="Finnerty J.R."/>
            <person name="Technau U."/>
            <person name="Martindale M.Q."/>
            <person name="Rokhsar D.S."/>
        </authorList>
    </citation>
    <scope>NUCLEOTIDE SEQUENCE [LARGE SCALE GENOMIC DNA]</scope>
    <source>
        <strain evidence="10">CH2 X CH6</strain>
    </source>
</reference>
<dbReference type="AlphaFoldDB" id="A7SGA1"/>
<feature type="binding site" evidence="7">
    <location>
        <position position="180"/>
    </location>
    <ligand>
        <name>Zn(2+)</name>
        <dbReference type="ChEBI" id="CHEBI:29105"/>
        <label>1</label>
    </ligand>
</feature>
<dbReference type="FunFam" id="1.10.1300.10:FF:000023">
    <property type="entry name" value="Phosphodiesterase"/>
    <property type="match status" value="1"/>
</dbReference>
<dbReference type="PhylomeDB" id="A7SGA1"/>
<dbReference type="GO" id="GO:0141162">
    <property type="term" value="P:negative regulation of cAMP/PKA signal transduction"/>
    <property type="evidence" value="ECO:0000318"/>
    <property type="project" value="GO_Central"/>
</dbReference>
<feature type="binding site" evidence="6">
    <location>
        <position position="338"/>
    </location>
    <ligand>
        <name>AMP</name>
        <dbReference type="ChEBI" id="CHEBI:456215"/>
    </ligand>
</feature>
<feature type="non-terminal residue" evidence="9">
    <location>
        <position position="358"/>
    </location>
</feature>
<evidence type="ECO:0000256" key="3">
    <source>
        <dbReference type="ARBA" id="ARBA00022723"/>
    </source>
</evidence>
<sequence>EIDENLENELDSVNEEVREWIATTFARGPGAARRKSMVRRHTFRGVVHAVKASLYVNKMLKNATERYKMHVPENVQKAFEWTFDVFALSESCEGHPLRYIGYEVLHRRDMLRNFKIHAMTLDRFLQDVETGYKRHSNPYHNDCHAADVTHTVHYFLECMGVSKYLSDLEVFGLLLSAIIHDLEHTGTTNAFHINSRSDLALLYNDRSVLENHHVSCAFRILQDDEKNILSGLNLEQYADVRSLMIDTVLATDMSSHFEQLRLMKVALVAGSPIENREVVQLLLHVADISNPTKDWTIHRQWTTKIMEEFFTQGDMEIELGLDVSPLCDRSTTLIPESQIGFIDFIVSPALEVCSEVLE</sequence>
<evidence type="ECO:0000256" key="4">
    <source>
        <dbReference type="ARBA" id="ARBA00022801"/>
    </source>
</evidence>
<feature type="domain" description="PDEase" evidence="8">
    <location>
        <begin position="63"/>
        <end position="358"/>
    </location>
</feature>
<dbReference type="Pfam" id="PF00233">
    <property type="entry name" value="PDEase_I"/>
    <property type="match status" value="1"/>
</dbReference>
<dbReference type="OMA" id="CNSIMEG"/>